<dbReference type="EMBL" id="ML208342">
    <property type="protein sequence ID" value="TFK68865.1"/>
    <property type="molecule type" value="Genomic_DNA"/>
</dbReference>
<name>A0ACD3AT24_9AGAR</name>
<proteinExistence type="predicted"/>
<dbReference type="Proteomes" id="UP000308600">
    <property type="component" value="Unassembled WGS sequence"/>
</dbReference>
<evidence type="ECO:0000313" key="2">
    <source>
        <dbReference type="Proteomes" id="UP000308600"/>
    </source>
</evidence>
<protein>
    <submittedName>
        <fullName evidence="1">Uncharacterized protein</fullName>
    </submittedName>
</protein>
<reference evidence="1 2" key="1">
    <citation type="journal article" date="2019" name="Nat. Ecol. Evol.">
        <title>Megaphylogeny resolves global patterns of mushroom evolution.</title>
        <authorList>
            <person name="Varga T."/>
            <person name="Krizsan K."/>
            <person name="Foldi C."/>
            <person name="Dima B."/>
            <person name="Sanchez-Garcia M."/>
            <person name="Sanchez-Ramirez S."/>
            <person name="Szollosi G.J."/>
            <person name="Szarkandi J.G."/>
            <person name="Papp V."/>
            <person name="Albert L."/>
            <person name="Andreopoulos W."/>
            <person name="Angelini C."/>
            <person name="Antonin V."/>
            <person name="Barry K.W."/>
            <person name="Bougher N.L."/>
            <person name="Buchanan P."/>
            <person name="Buyck B."/>
            <person name="Bense V."/>
            <person name="Catcheside P."/>
            <person name="Chovatia M."/>
            <person name="Cooper J."/>
            <person name="Damon W."/>
            <person name="Desjardin D."/>
            <person name="Finy P."/>
            <person name="Geml J."/>
            <person name="Haridas S."/>
            <person name="Hughes K."/>
            <person name="Justo A."/>
            <person name="Karasinski D."/>
            <person name="Kautmanova I."/>
            <person name="Kiss B."/>
            <person name="Kocsube S."/>
            <person name="Kotiranta H."/>
            <person name="LaButti K.M."/>
            <person name="Lechner B.E."/>
            <person name="Liimatainen K."/>
            <person name="Lipzen A."/>
            <person name="Lukacs Z."/>
            <person name="Mihaltcheva S."/>
            <person name="Morgado L.N."/>
            <person name="Niskanen T."/>
            <person name="Noordeloos M.E."/>
            <person name="Ohm R.A."/>
            <person name="Ortiz-Santana B."/>
            <person name="Ovrebo C."/>
            <person name="Racz N."/>
            <person name="Riley R."/>
            <person name="Savchenko A."/>
            <person name="Shiryaev A."/>
            <person name="Soop K."/>
            <person name="Spirin V."/>
            <person name="Szebenyi C."/>
            <person name="Tomsovsky M."/>
            <person name="Tulloss R.E."/>
            <person name="Uehling J."/>
            <person name="Grigoriev I.V."/>
            <person name="Vagvolgyi C."/>
            <person name="Papp T."/>
            <person name="Martin F.M."/>
            <person name="Miettinen O."/>
            <person name="Hibbett D.S."/>
            <person name="Nagy L.G."/>
        </authorList>
    </citation>
    <scope>NUCLEOTIDE SEQUENCE [LARGE SCALE GENOMIC DNA]</scope>
    <source>
        <strain evidence="1 2">NL-1719</strain>
    </source>
</reference>
<keyword evidence="2" id="KW-1185">Reference proteome</keyword>
<gene>
    <name evidence="1" type="ORF">BDN72DRAFT_858091</name>
</gene>
<organism evidence="1 2">
    <name type="scientific">Pluteus cervinus</name>
    <dbReference type="NCBI Taxonomy" id="181527"/>
    <lineage>
        <taxon>Eukaryota</taxon>
        <taxon>Fungi</taxon>
        <taxon>Dikarya</taxon>
        <taxon>Basidiomycota</taxon>
        <taxon>Agaricomycotina</taxon>
        <taxon>Agaricomycetes</taxon>
        <taxon>Agaricomycetidae</taxon>
        <taxon>Agaricales</taxon>
        <taxon>Pluteineae</taxon>
        <taxon>Pluteaceae</taxon>
        <taxon>Pluteus</taxon>
    </lineage>
</organism>
<accession>A0ACD3AT24</accession>
<sequence>MTCHAELGRAAFTQLDIFPAPLPRRNDLALLMFFPAGFTIALIGIICISTVLSSVSFMRGSHGFSLPWFRVNYDHREHNLTVTGAKKWTAIYVKVIEAVQKRMGTIKSGCANLLQFHGLDYPDKHYLVAPQHLADLESEGVISAIGYAALVLSEQVQFYIISTCPLHGMPDVCEKQNLKLLVCSTLIFVIGHAGTGSVSRQSHAFAEKVILVCSASVGWGVGKTRALLGAAVFTPCIKCLDMTTKAWGTWALFQQLLSVIGVIGGRHGEKSIANVATRWVLEQHFVGAVIIDDFGTSEWEVSYYFYWIVMWSTGGLIFDGVRKDLEHWAWMPRVDDEWVLELGSNCRWQRDIEGTLSVLVLGFEVCNGLSLQLYIHVIILFLSYQSVVHNQSIRDREYLILNAQ</sequence>
<evidence type="ECO:0000313" key="1">
    <source>
        <dbReference type="EMBL" id="TFK68865.1"/>
    </source>
</evidence>